<dbReference type="EMBL" id="JAMBOP010000015">
    <property type="protein sequence ID" value="MCM3736795.1"/>
    <property type="molecule type" value="Genomic_DNA"/>
</dbReference>
<protein>
    <submittedName>
        <fullName evidence="1">DUF1275 domain-containing protein</fullName>
    </submittedName>
</protein>
<dbReference type="Proteomes" id="UP001202289">
    <property type="component" value="Unassembled WGS sequence"/>
</dbReference>
<keyword evidence="2" id="KW-1185">Reference proteome</keyword>
<proteinExistence type="predicted"/>
<organism evidence="1 2">
    <name type="scientific">Bacillus cytotoxicus</name>
    <dbReference type="NCBI Taxonomy" id="580165"/>
    <lineage>
        <taxon>Bacteria</taxon>
        <taxon>Bacillati</taxon>
        <taxon>Bacillota</taxon>
        <taxon>Bacilli</taxon>
        <taxon>Bacillales</taxon>
        <taxon>Bacillaceae</taxon>
        <taxon>Bacillus</taxon>
        <taxon>Bacillus cereus group</taxon>
    </lineage>
</organism>
<name>A0ACC6A7B8_9BACI</name>
<comment type="caution">
    <text evidence="1">The sequence shown here is derived from an EMBL/GenBank/DDBJ whole genome shotgun (WGS) entry which is preliminary data.</text>
</comment>
<reference evidence="1" key="1">
    <citation type="submission" date="2022-05" db="EMBL/GenBank/DDBJ databases">
        <title>Comparative Genomics of Spacecraft Associated Microbes.</title>
        <authorList>
            <person name="Tran M.T."/>
            <person name="Wright A."/>
            <person name="Seuylemezian A."/>
            <person name="Eisen J."/>
            <person name="Coil D."/>
        </authorList>
    </citation>
    <scope>NUCLEOTIDE SEQUENCE</scope>
    <source>
        <strain evidence="1">FAIRING 10M-2.2</strain>
    </source>
</reference>
<sequence>MKDKLSTIPSLSSNSIYLGVLLAVVGGFLDAYTFISRDGVFANAQTGNVVLLAIRAANGEWYNASLYIPPILAFVLGVLISEIVKTPHIRHVLHSYRRSILILECIVLIVVGFLPNSIPNIVVTVCIAFVSSLQISTFNKLDKWAYNSTMTTGNLRTATQAAYLAFIKHDQEEKTRFKEFLVIILSFIVGALLGTFSTTHIGIKSIWIASGILVVALILYHKDRGYWRKVQMLK</sequence>
<evidence type="ECO:0000313" key="1">
    <source>
        <dbReference type="EMBL" id="MCM3736795.1"/>
    </source>
</evidence>
<accession>A0ACC6A7B8</accession>
<gene>
    <name evidence="1" type="ORF">M3215_13460</name>
</gene>
<evidence type="ECO:0000313" key="2">
    <source>
        <dbReference type="Proteomes" id="UP001202289"/>
    </source>
</evidence>